<evidence type="ECO:0000313" key="1">
    <source>
        <dbReference type="EMBL" id="RBQ24288.1"/>
    </source>
</evidence>
<gene>
    <name evidence="1" type="ORF">ALNOE001_03100</name>
</gene>
<comment type="caution">
    <text evidence="1">The sequence shown here is derived from an EMBL/GenBank/DDBJ whole genome shotgun (WGS) entry which is preliminary data.</text>
</comment>
<keyword evidence="1" id="KW-0808">Transferase</keyword>
<reference evidence="1 2" key="1">
    <citation type="submission" date="2018-06" db="EMBL/GenBank/DDBJ databases">
        <title>Genomic insight into two independent archaeal endosymbiosis events.</title>
        <authorList>
            <person name="Lind A.E."/>
            <person name="Lewis W.H."/>
            <person name="Spang A."/>
            <person name="Guy L."/>
            <person name="Embley M.T."/>
            <person name="Ettema T.J.G."/>
        </authorList>
    </citation>
    <scope>NUCLEOTIDE SEQUENCE [LARGE SCALE GENOMIC DNA]</scope>
    <source>
        <strain evidence="1">NOE</strain>
    </source>
</reference>
<dbReference type="AlphaFoldDB" id="A0A366MDG6"/>
<dbReference type="EC" id="2.4.2.54" evidence="1"/>
<dbReference type="EMBL" id="NIZT01000006">
    <property type="protein sequence ID" value="RBQ24288.1"/>
    <property type="molecule type" value="Genomic_DNA"/>
</dbReference>
<organism evidence="1 2">
    <name type="scientific">Candidatus Methanobinarius endosymbioticus</name>
    <dbReference type="NCBI Taxonomy" id="2006182"/>
    <lineage>
        <taxon>Archaea</taxon>
        <taxon>Methanobacteriati</taxon>
        <taxon>Methanobacteriota</taxon>
        <taxon>Methanomada group</taxon>
        <taxon>Methanobacteria</taxon>
        <taxon>Methanobacteriales</taxon>
        <taxon>Methanobacteriaceae</taxon>
        <taxon>Candidatus Methanobinarius</taxon>
    </lineage>
</organism>
<accession>A0A366MDG6</accession>
<keyword evidence="2" id="KW-1185">Reference proteome</keyword>
<keyword evidence="1" id="KW-0328">Glycosyltransferase</keyword>
<protein>
    <submittedName>
        <fullName evidence="1">Beta-ribofuranosylaminobenzene 5'-phosphate synthase</fullName>
        <ecNumber evidence="1">2.4.2.54</ecNumber>
    </submittedName>
</protein>
<proteinExistence type="predicted"/>
<sequence>MIIKTPSRLHMTLINLNGSYGRQDGGIGLTIQKPSFYLRCEEIEKGITIDFNKNITDNEIKKAMSNQNKRFC</sequence>
<dbReference type="Proteomes" id="UP000253099">
    <property type="component" value="Unassembled WGS sequence"/>
</dbReference>
<evidence type="ECO:0000313" key="2">
    <source>
        <dbReference type="Proteomes" id="UP000253099"/>
    </source>
</evidence>
<name>A0A366MDG6_9EURY</name>
<dbReference type="GO" id="GO:0043793">
    <property type="term" value="F:beta-ribofuranosylaminobenzene 5'-phosphate synthase activity"/>
    <property type="evidence" value="ECO:0007669"/>
    <property type="project" value="UniProtKB-EC"/>
</dbReference>